<keyword evidence="3" id="KW-0472">Membrane</keyword>
<accession>A0A164PQQ0</accession>
<feature type="compositionally biased region" description="Low complexity" evidence="2">
    <location>
        <begin position="957"/>
        <end position="970"/>
    </location>
</feature>
<dbReference type="EMBL" id="KV419431">
    <property type="protein sequence ID" value="KZS88950.1"/>
    <property type="molecule type" value="Genomic_DNA"/>
</dbReference>
<feature type="region of interest" description="Disordered" evidence="2">
    <location>
        <begin position="883"/>
        <end position="987"/>
    </location>
</feature>
<feature type="transmembrane region" description="Helical" evidence="3">
    <location>
        <begin position="413"/>
        <end position="437"/>
    </location>
</feature>
<dbReference type="InterPro" id="IPR045338">
    <property type="entry name" value="DUF6535"/>
</dbReference>
<organism evidence="5 6">
    <name type="scientific">Sistotremastrum niveocremeum HHB9708</name>
    <dbReference type="NCBI Taxonomy" id="1314777"/>
    <lineage>
        <taxon>Eukaryota</taxon>
        <taxon>Fungi</taxon>
        <taxon>Dikarya</taxon>
        <taxon>Basidiomycota</taxon>
        <taxon>Agaricomycotina</taxon>
        <taxon>Agaricomycetes</taxon>
        <taxon>Sistotremastrales</taxon>
        <taxon>Sistotremastraceae</taxon>
        <taxon>Sertulicium</taxon>
        <taxon>Sertulicium niveocremeum</taxon>
    </lineage>
</organism>
<feature type="transmembrane region" description="Helical" evidence="3">
    <location>
        <begin position="267"/>
        <end position="289"/>
    </location>
</feature>
<feature type="transmembrane region" description="Helical" evidence="3">
    <location>
        <begin position="368"/>
        <end position="393"/>
    </location>
</feature>
<feature type="region of interest" description="Disordered" evidence="2">
    <location>
        <begin position="1"/>
        <end position="32"/>
    </location>
</feature>
<dbReference type="Pfam" id="PF20153">
    <property type="entry name" value="DUF6535"/>
    <property type="match status" value="1"/>
</dbReference>
<reference evidence="5 6" key="1">
    <citation type="journal article" date="2016" name="Mol. Biol. Evol.">
        <title>Comparative Genomics of Early-Diverging Mushroom-Forming Fungi Provides Insights into the Origins of Lignocellulose Decay Capabilities.</title>
        <authorList>
            <person name="Nagy L.G."/>
            <person name="Riley R."/>
            <person name="Tritt A."/>
            <person name="Adam C."/>
            <person name="Daum C."/>
            <person name="Floudas D."/>
            <person name="Sun H."/>
            <person name="Yadav J.S."/>
            <person name="Pangilinan J."/>
            <person name="Larsson K.H."/>
            <person name="Matsuura K."/>
            <person name="Barry K."/>
            <person name="Labutti K."/>
            <person name="Kuo R."/>
            <person name="Ohm R.A."/>
            <person name="Bhattacharya S.S."/>
            <person name="Shirouzu T."/>
            <person name="Yoshinaga Y."/>
            <person name="Martin F.M."/>
            <person name="Grigoriev I.V."/>
            <person name="Hibbett D.S."/>
        </authorList>
    </citation>
    <scope>NUCLEOTIDE SEQUENCE [LARGE SCALE GENOMIC DNA]</scope>
    <source>
        <strain evidence="5 6">HHB9708</strain>
    </source>
</reference>
<proteinExistence type="predicted"/>
<evidence type="ECO:0000256" key="3">
    <source>
        <dbReference type="SAM" id="Phobius"/>
    </source>
</evidence>
<feature type="domain" description="DUF6535" evidence="4">
    <location>
        <begin position="244"/>
        <end position="396"/>
    </location>
</feature>
<dbReference type="AlphaFoldDB" id="A0A164PQQ0"/>
<dbReference type="Proteomes" id="UP000076722">
    <property type="component" value="Unassembled WGS sequence"/>
</dbReference>
<feature type="transmembrane region" description="Helical" evidence="3">
    <location>
        <begin position="518"/>
        <end position="537"/>
    </location>
</feature>
<gene>
    <name evidence="5" type="ORF">SISNIDRAFT_528177</name>
</gene>
<protein>
    <recommendedName>
        <fullName evidence="4">DUF6535 domain-containing protein</fullName>
    </recommendedName>
</protein>
<feature type="compositionally biased region" description="Low complexity" evidence="2">
    <location>
        <begin position="15"/>
        <end position="25"/>
    </location>
</feature>
<feature type="compositionally biased region" description="Polar residues" evidence="2">
    <location>
        <begin position="883"/>
        <end position="911"/>
    </location>
</feature>
<keyword evidence="3" id="KW-0812">Transmembrane</keyword>
<dbReference type="OrthoDB" id="3219854at2759"/>
<keyword evidence="6" id="KW-1185">Reference proteome</keyword>
<feature type="coiled-coil region" evidence="1">
    <location>
        <begin position="43"/>
        <end position="80"/>
    </location>
</feature>
<evidence type="ECO:0000313" key="6">
    <source>
        <dbReference type="Proteomes" id="UP000076722"/>
    </source>
</evidence>
<keyword evidence="1" id="KW-0175">Coiled coil</keyword>
<sequence length="987" mass="110140">MSTHPDPPEPNIPHTPQATPTPQTPSFGASADLFDTPLFNRLIKLIEDQNATSERQNLMLEEQREVMKDMRRALNVQQETMAALLTNKSQAAADISKLRAPQEGTSDTGSVMSHSQATVAPVREVQPHPGSQEPSLEKPAVDLADNGTTAKIFQQEGTLGLQDDPTEIHEIGGIGTVDGEAPVETPSKDSVSETIMTLRDILQSVKDTLVDHGKKFDLLIRDAIKDDQPYDLKPMEDESTCTALFEIAMARTKEEVDEWIKRMDVSLVFIALFSAVLTAFVVPATQNLFPSSNNSPGNPTDSPPPVPKTSAQDVFILYSLALIVAILNAVLSVLGRQWMSKLTTRPLGNTYKERLLRHIAREDLAKRWLGYLVEGLHILLLWSIGLFMTGLLYQILNLSGSFEKSTPRIFAAWIVGVVLSSGILVVVLGATTHALLYEASPFGGPFSRLLYQGVRSMSLCFDGLMTLLSARMNNSYHLSFVFDEARGIRLHVRDRFRVFESFHALRGEFKEIPLRMRMLLYAVQVISSPLWVCGMLIRRWRVGLNLSDEQKLIGAFMELIAEASDPKLLERAMGSFSYIQWFENGRRLADPVEKAASRSNAADTSVRVQETLKDRFRHFVTYTRENWKTVGPRLTKGLMLSFLEFQFYPQEFREEFLTMSLWENNADLRGLSALPFEECIAEVLCSYTHKGNLGDRWRIFDLAQKHCSYLLREGKRDDVTRILSHVDHLDLIKSFIQYPDIIDSYVVESVVKDRKHEILRAINEFVKSVDQTRLGPYSLSRVFSVLASPPPTDIDLSPLIDYISRHPDYGTWKETSDTIIAYLNSFGVSQVSDSTAVRRFLEQCVDYEFCDKYGYQCPMNNVTRSRAGELLAELNSFSSPPTGAIASTSFQPASSSHYPSQTPIPSDSSQPDPLLTPSADNPSAALEDINSDPATFPNPESDIPMLTLTHPSPMIASSESELNSPLPSNSQAVFAQSPALENANGED</sequence>
<evidence type="ECO:0000256" key="1">
    <source>
        <dbReference type="SAM" id="Coils"/>
    </source>
</evidence>
<keyword evidence="3" id="KW-1133">Transmembrane helix</keyword>
<feature type="transmembrane region" description="Helical" evidence="3">
    <location>
        <begin position="315"/>
        <end position="335"/>
    </location>
</feature>
<evidence type="ECO:0000313" key="5">
    <source>
        <dbReference type="EMBL" id="KZS88950.1"/>
    </source>
</evidence>
<name>A0A164PQQ0_9AGAM</name>
<evidence type="ECO:0000256" key="2">
    <source>
        <dbReference type="SAM" id="MobiDB-lite"/>
    </source>
</evidence>
<evidence type="ECO:0000259" key="4">
    <source>
        <dbReference type="Pfam" id="PF20153"/>
    </source>
</evidence>